<protein>
    <recommendedName>
        <fullName evidence="3">Aminotransferase-like plant mobile domain-containing protein</fullName>
    </recommendedName>
</protein>
<gene>
    <name evidence="1" type="ORF">Goari_018153</name>
</gene>
<keyword evidence="2" id="KW-1185">Reference proteome</keyword>
<dbReference type="Proteomes" id="UP000593577">
    <property type="component" value="Unassembled WGS sequence"/>
</dbReference>
<accession>A0A7J8WNW0</accession>
<evidence type="ECO:0008006" key="3">
    <source>
        <dbReference type="Google" id="ProtNLM"/>
    </source>
</evidence>
<reference evidence="1 2" key="1">
    <citation type="journal article" date="2019" name="Genome Biol. Evol.">
        <title>Insights into the evolution of the New World diploid cottons (Gossypium, subgenus Houzingenia) based on genome sequencing.</title>
        <authorList>
            <person name="Grover C.E."/>
            <person name="Arick M.A. 2nd"/>
            <person name="Thrash A."/>
            <person name="Conover J.L."/>
            <person name="Sanders W.S."/>
            <person name="Peterson D.G."/>
            <person name="Frelichowski J.E."/>
            <person name="Scheffler J.A."/>
            <person name="Scheffler B.E."/>
            <person name="Wendel J.F."/>
        </authorList>
    </citation>
    <scope>NUCLEOTIDE SEQUENCE [LARGE SCALE GENOMIC DNA]</scope>
    <source>
        <strain evidence="1">185</strain>
        <tissue evidence="1">Leaf</tissue>
    </source>
</reference>
<name>A0A7J8WNW0_GOSAI</name>
<dbReference type="EMBL" id="JABFAA010000002">
    <property type="protein sequence ID" value="MBA0676686.1"/>
    <property type="molecule type" value="Genomic_DNA"/>
</dbReference>
<evidence type="ECO:0000313" key="2">
    <source>
        <dbReference type="Proteomes" id="UP000593577"/>
    </source>
</evidence>
<comment type="caution">
    <text evidence="1">The sequence shown here is derived from an EMBL/GenBank/DDBJ whole genome shotgun (WGS) entry which is preliminary data.</text>
</comment>
<proteinExistence type="predicted"/>
<dbReference type="AlphaFoldDB" id="A0A7J8WNW0"/>
<sequence>MLGGTKLDPPLINALVKIWRMDTHTFHPPNVARADSSATCEQLLGNVSNKFRGSWIEMGWLEDNFKTIEASASNIEKEQFVTPHTRPHYQGRVTVCQICCQSNYN</sequence>
<evidence type="ECO:0000313" key="1">
    <source>
        <dbReference type="EMBL" id="MBA0676686.1"/>
    </source>
</evidence>
<organism evidence="1 2">
    <name type="scientific">Gossypium aridum</name>
    <name type="common">American cotton</name>
    <name type="synonym">Erioxylum aridum</name>
    <dbReference type="NCBI Taxonomy" id="34290"/>
    <lineage>
        <taxon>Eukaryota</taxon>
        <taxon>Viridiplantae</taxon>
        <taxon>Streptophyta</taxon>
        <taxon>Embryophyta</taxon>
        <taxon>Tracheophyta</taxon>
        <taxon>Spermatophyta</taxon>
        <taxon>Magnoliopsida</taxon>
        <taxon>eudicotyledons</taxon>
        <taxon>Gunneridae</taxon>
        <taxon>Pentapetalae</taxon>
        <taxon>rosids</taxon>
        <taxon>malvids</taxon>
        <taxon>Malvales</taxon>
        <taxon>Malvaceae</taxon>
        <taxon>Malvoideae</taxon>
        <taxon>Gossypium</taxon>
    </lineage>
</organism>